<proteinExistence type="predicted"/>
<dbReference type="AlphaFoldDB" id="A0A7J0A814"/>
<dbReference type="GeneID" id="93049152"/>
<evidence type="ECO:0000313" key="1">
    <source>
        <dbReference type="EMBL" id="GFH88458.1"/>
    </source>
</evidence>
<gene>
    <name evidence="1" type="ORF">IMSAGC001_03901</name>
</gene>
<dbReference type="InterPro" id="IPR056510">
    <property type="entry name" value="WapI"/>
</dbReference>
<dbReference type="RefSeq" id="WP_024988819.1">
    <property type="nucleotide sequence ID" value="NZ_BLLS01000216.1"/>
</dbReference>
<reference evidence="1 2" key="1">
    <citation type="journal article" date="2020" name="Microbiome">
        <title>Single-cell genomics of uncultured bacteria reveals dietary fiber responders in the mouse gut microbiota.</title>
        <authorList>
            <person name="Chijiiwa R."/>
            <person name="Hosokawa M."/>
            <person name="Kogawa M."/>
            <person name="Nishikawa Y."/>
            <person name="Ide K."/>
            <person name="Sakanashi C."/>
            <person name="Takahashi K."/>
            <person name="Takeyama H."/>
        </authorList>
    </citation>
    <scope>NUCLEOTIDE SEQUENCE [LARGE SCALE GENOMIC DNA]</scope>
    <source>
        <strain evidence="1">IMSAGC_001</strain>
    </source>
</reference>
<name>A0A7J0A814_9BACE</name>
<comment type="caution">
    <text evidence="1">The sequence shown here is derived from an EMBL/GenBank/DDBJ whole genome shotgun (WGS) entry which is preliminary data.</text>
</comment>
<dbReference type="Pfam" id="PF24716">
    <property type="entry name" value="WapI"/>
    <property type="match status" value="1"/>
</dbReference>
<organism evidence="1 2">
    <name type="scientific">Bacteroides acidifaciens</name>
    <dbReference type="NCBI Taxonomy" id="85831"/>
    <lineage>
        <taxon>Bacteria</taxon>
        <taxon>Pseudomonadati</taxon>
        <taxon>Bacteroidota</taxon>
        <taxon>Bacteroidia</taxon>
        <taxon>Bacteroidales</taxon>
        <taxon>Bacteroidaceae</taxon>
        <taxon>Bacteroides</taxon>
    </lineage>
</organism>
<evidence type="ECO:0000313" key="2">
    <source>
        <dbReference type="Proteomes" id="UP000491181"/>
    </source>
</evidence>
<protein>
    <submittedName>
        <fullName evidence="1">Uncharacterized protein</fullName>
    </submittedName>
</protein>
<sequence>MSNISIINSDRSFAIRFFNFKYNDDSDYNYFQYKLCIENATFKVSTDTYSFVDELYRFRENLISFLRKEIKIIHFAPLEGMWQIKLSWRDAEIISLEGGISDIENIRSSLEFHVFLSIRDLLKTAKELGDFLLLYNKKSI</sequence>
<accession>A0A7J0A814</accession>
<dbReference type="EMBL" id="BLLS01000216">
    <property type="protein sequence ID" value="GFH88458.1"/>
    <property type="molecule type" value="Genomic_DNA"/>
</dbReference>
<dbReference type="Proteomes" id="UP000491181">
    <property type="component" value="Unassembled WGS sequence"/>
</dbReference>